<dbReference type="RefSeq" id="WP_024749468.1">
    <property type="nucleotide sequence ID" value="NZ_ADVE02000001.1"/>
</dbReference>
<dbReference type="InterPro" id="IPR002541">
    <property type="entry name" value="Cyt_c_assembly"/>
</dbReference>
<feature type="transmembrane region" description="Helical" evidence="9">
    <location>
        <begin position="20"/>
        <end position="42"/>
    </location>
</feature>
<keyword evidence="12" id="KW-1185">Reference proteome</keyword>
<feature type="transmembrane region" description="Helical" evidence="9">
    <location>
        <begin position="126"/>
        <end position="144"/>
    </location>
</feature>
<comment type="similarity">
    <text evidence="3 9">Belongs to the CcmC/CycZ/HelC family.</text>
</comment>
<feature type="transmembrane region" description="Helical" evidence="9">
    <location>
        <begin position="196"/>
        <end position="221"/>
    </location>
</feature>
<keyword evidence="7 9" id="KW-1133">Transmembrane helix</keyword>
<evidence type="ECO:0000256" key="5">
    <source>
        <dbReference type="ARBA" id="ARBA00022692"/>
    </source>
</evidence>
<dbReference type="Proteomes" id="UP000230709">
    <property type="component" value="Chromosome"/>
</dbReference>
<keyword evidence="9" id="KW-1003">Cell membrane</keyword>
<keyword evidence="9" id="KW-0997">Cell inner membrane</keyword>
<organism evidence="11 12">
    <name type="scientific">Methylosinus trichosporium (strain ATCC 35070 / NCIMB 11131 / UNIQEM 75 / OB3b)</name>
    <dbReference type="NCBI Taxonomy" id="595536"/>
    <lineage>
        <taxon>Bacteria</taxon>
        <taxon>Pseudomonadati</taxon>
        <taxon>Pseudomonadota</taxon>
        <taxon>Alphaproteobacteria</taxon>
        <taxon>Hyphomicrobiales</taxon>
        <taxon>Methylocystaceae</taxon>
        <taxon>Methylosinus</taxon>
    </lineage>
</organism>
<evidence type="ECO:0000256" key="3">
    <source>
        <dbReference type="ARBA" id="ARBA00005840"/>
    </source>
</evidence>
<proteinExistence type="inferred from homology"/>
<accession>A0A2D2D6A1</accession>
<evidence type="ECO:0000256" key="9">
    <source>
        <dbReference type="RuleBase" id="RU364092"/>
    </source>
</evidence>
<comment type="subcellular location">
    <subcellularLocation>
        <location evidence="9">Cell inner membrane</location>
    </subcellularLocation>
    <subcellularLocation>
        <location evidence="2">Membrane</location>
        <topology evidence="2">Multi-pass membrane protein</topology>
    </subcellularLocation>
</comment>
<dbReference type="GO" id="GO:0015232">
    <property type="term" value="F:heme transmembrane transporter activity"/>
    <property type="evidence" value="ECO:0007669"/>
    <property type="project" value="InterPro"/>
</dbReference>
<feature type="transmembrane region" description="Helical" evidence="9">
    <location>
        <begin position="62"/>
        <end position="83"/>
    </location>
</feature>
<dbReference type="GO" id="GO:0005886">
    <property type="term" value="C:plasma membrane"/>
    <property type="evidence" value="ECO:0007669"/>
    <property type="project" value="UniProtKB-SubCell"/>
</dbReference>
<dbReference type="PRINTS" id="PR01386">
    <property type="entry name" value="CCMCBIOGNSIS"/>
</dbReference>
<feature type="transmembrane region" description="Helical" evidence="9">
    <location>
        <begin position="95"/>
        <end position="114"/>
    </location>
</feature>
<keyword evidence="8 9" id="KW-0472">Membrane</keyword>
<sequence length="255" mass="27910">MNWLTSLANPAVFLRLTRAVLPWLGGVSSILLGAGLYLAFFVAPPDYQQGETVRIMYIHVPAAWLAMFAYAVMTSASLGVLVWRHPLADAAQKTAAPLGAAFAFICLVTGSLWGKPMWGTYWVWDARLTSMLVLFLLYLGLIALRQTMEDSPRGARIAAIMTLVGFVDIPIIKYSVDWWNTLHQPASVLRAGGPTIAAAMLWPLLIMALGATTLFLLLHLTAIRNEILRRRVARLTAQAVAADERAPADALEPAR</sequence>
<keyword evidence="5 9" id="KW-0812">Transmembrane</keyword>
<dbReference type="GO" id="GO:0020037">
    <property type="term" value="F:heme binding"/>
    <property type="evidence" value="ECO:0007669"/>
    <property type="project" value="InterPro"/>
</dbReference>
<dbReference type="PANTHER" id="PTHR30071">
    <property type="entry name" value="HEME EXPORTER PROTEIN C"/>
    <property type="match status" value="1"/>
</dbReference>
<evidence type="ECO:0000256" key="4">
    <source>
        <dbReference type="ARBA" id="ARBA00016463"/>
    </source>
</evidence>
<name>A0A2D2D6A1_METT3</name>
<evidence type="ECO:0000256" key="7">
    <source>
        <dbReference type="ARBA" id="ARBA00022989"/>
    </source>
</evidence>
<dbReference type="InterPro" id="IPR003557">
    <property type="entry name" value="Cyt_c_biogenesis_CcmC"/>
</dbReference>
<reference evidence="12" key="1">
    <citation type="submission" date="2017-10" db="EMBL/GenBank/DDBJ databases">
        <title>Completed PacBio SMRT sequence of Methylosinus trichosporium OB3b reveals presence of a third large plasmid.</title>
        <authorList>
            <person name="Charles T.C."/>
            <person name="Lynch M.D.J."/>
            <person name="Heil J.R."/>
            <person name="Cheng J."/>
        </authorList>
    </citation>
    <scope>NUCLEOTIDE SEQUENCE [LARGE SCALE GENOMIC DNA]</scope>
    <source>
        <strain evidence="12">OB3b</strain>
    </source>
</reference>
<evidence type="ECO:0000313" key="11">
    <source>
        <dbReference type="EMBL" id="ATQ70506.1"/>
    </source>
</evidence>
<evidence type="ECO:0000256" key="2">
    <source>
        <dbReference type="ARBA" id="ARBA00004141"/>
    </source>
</evidence>
<dbReference type="EMBL" id="CP023737">
    <property type="protein sequence ID" value="ATQ70506.1"/>
    <property type="molecule type" value="Genomic_DNA"/>
</dbReference>
<protein>
    <recommendedName>
        <fullName evidence="4 9">Heme exporter protein C</fullName>
    </recommendedName>
    <alternativeName>
        <fullName evidence="9">Cytochrome c-type biogenesis protein</fullName>
    </alternativeName>
</protein>
<keyword evidence="9" id="KW-0813">Transport</keyword>
<dbReference type="STRING" id="595536.GCA_000178815_01276"/>
<dbReference type="GO" id="GO:0017004">
    <property type="term" value="P:cytochrome complex assembly"/>
    <property type="evidence" value="ECO:0007669"/>
    <property type="project" value="UniProtKB-KW"/>
</dbReference>
<evidence type="ECO:0000256" key="8">
    <source>
        <dbReference type="ARBA" id="ARBA00023136"/>
    </source>
</evidence>
<evidence type="ECO:0000256" key="6">
    <source>
        <dbReference type="ARBA" id="ARBA00022748"/>
    </source>
</evidence>
<gene>
    <name evidence="9" type="primary">ccmC</name>
    <name evidence="11" type="ORF">CQW49_19585</name>
</gene>
<evidence type="ECO:0000259" key="10">
    <source>
        <dbReference type="Pfam" id="PF01578"/>
    </source>
</evidence>
<comment type="function">
    <text evidence="1 9">Required for the export of heme to the periplasm for the biogenesis of c-type cytochromes.</text>
</comment>
<dbReference type="KEGG" id="mtw:CQW49_19585"/>
<dbReference type="InterPro" id="IPR045062">
    <property type="entry name" value="Cyt_c_biogenesis_CcsA/CcmC"/>
</dbReference>
<dbReference type="PANTHER" id="PTHR30071:SF1">
    <property type="entry name" value="CYTOCHROME B_B6 PROTEIN-RELATED"/>
    <property type="match status" value="1"/>
</dbReference>
<feature type="transmembrane region" description="Helical" evidence="9">
    <location>
        <begin position="156"/>
        <end position="176"/>
    </location>
</feature>
<keyword evidence="6 9" id="KW-0201">Cytochrome c-type biogenesis</keyword>
<dbReference type="AlphaFoldDB" id="A0A2D2D6A1"/>
<feature type="domain" description="Cytochrome c assembly protein" evidence="10">
    <location>
        <begin position="7"/>
        <end position="183"/>
    </location>
</feature>
<evidence type="ECO:0000313" key="12">
    <source>
        <dbReference type="Proteomes" id="UP000230709"/>
    </source>
</evidence>
<dbReference type="Pfam" id="PF01578">
    <property type="entry name" value="Cytochrom_C_asm"/>
    <property type="match status" value="1"/>
</dbReference>
<dbReference type="NCBIfam" id="TIGR01191">
    <property type="entry name" value="ccmC"/>
    <property type="match status" value="1"/>
</dbReference>
<evidence type="ECO:0000256" key="1">
    <source>
        <dbReference type="ARBA" id="ARBA00002442"/>
    </source>
</evidence>